<feature type="chain" id="PRO_5017632976" evidence="1">
    <location>
        <begin position="18"/>
        <end position="241"/>
    </location>
</feature>
<dbReference type="EMBL" id="QREG01000015">
    <property type="protein sequence ID" value="RED96189.1"/>
    <property type="molecule type" value="Genomic_DNA"/>
</dbReference>
<reference evidence="2 3" key="1">
    <citation type="submission" date="2018-07" db="EMBL/GenBank/DDBJ databases">
        <title>Genomic Encyclopedia of Type Strains, Phase IV (KMG-IV): sequencing the most valuable type-strain genomes for metagenomic binning, comparative biology and taxonomic classification.</title>
        <authorList>
            <person name="Goeker M."/>
        </authorList>
    </citation>
    <scope>NUCLEOTIDE SEQUENCE [LARGE SCALE GENOMIC DNA]</scope>
    <source>
        <strain evidence="2 3">DSM 4134</strain>
    </source>
</reference>
<dbReference type="AlphaFoldDB" id="A0A3D9L0Y5"/>
<organism evidence="2 3">
    <name type="scientific">Marinoscillum furvescens DSM 4134</name>
    <dbReference type="NCBI Taxonomy" id="1122208"/>
    <lineage>
        <taxon>Bacteria</taxon>
        <taxon>Pseudomonadati</taxon>
        <taxon>Bacteroidota</taxon>
        <taxon>Cytophagia</taxon>
        <taxon>Cytophagales</taxon>
        <taxon>Reichenbachiellaceae</taxon>
        <taxon>Marinoscillum</taxon>
    </lineage>
</organism>
<dbReference type="RefSeq" id="WP_115869046.1">
    <property type="nucleotide sequence ID" value="NZ_QREG01000015.1"/>
</dbReference>
<dbReference type="OrthoDB" id="650514at2"/>
<gene>
    <name evidence="2" type="ORF">C7460_11580</name>
</gene>
<keyword evidence="3" id="KW-1185">Reference proteome</keyword>
<evidence type="ECO:0000256" key="1">
    <source>
        <dbReference type="SAM" id="SignalP"/>
    </source>
</evidence>
<accession>A0A3D9L0Y5</accession>
<keyword evidence="1" id="KW-0732">Signal</keyword>
<evidence type="ECO:0000313" key="2">
    <source>
        <dbReference type="EMBL" id="RED96189.1"/>
    </source>
</evidence>
<feature type="signal peptide" evidence="1">
    <location>
        <begin position="1"/>
        <end position="17"/>
    </location>
</feature>
<comment type="caution">
    <text evidence="2">The sequence shown here is derived from an EMBL/GenBank/DDBJ whole genome shotgun (WGS) entry which is preliminary data.</text>
</comment>
<sequence length="241" mass="26891">MQNKFYILLFWLLVAWACDPCDDCGEPLVYDPKVKLVFINQDSAAHLEDSISRVTDSIDNNKLTLALLKDTSVFFADSLETIDSLVEAGETEYLDKQEALNHTIDSLDTSADSLSSWNRQLNTLKSDLNTIVKVISDGKVQLDEVILVEANKQVVFEDTLSSFGFPLLLADGPGVSSFEITLADEQYTIAFEYTTFEEMGADRILRVLATDVNVTNYTGFDSLKINCETCLSNETTVTVYF</sequence>
<dbReference type="Proteomes" id="UP000256779">
    <property type="component" value="Unassembled WGS sequence"/>
</dbReference>
<proteinExistence type="predicted"/>
<protein>
    <submittedName>
        <fullName evidence="2">Uncharacterized protein</fullName>
    </submittedName>
</protein>
<name>A0A3D9L0Y5_MARFU</name>
<evidence type="ECO:0000313" key="3">
    <source>
        <dbReference type="Proteomes" id="UP000256779"/>
    </source>
</evidence>